<evidence type="ECO:0000313" key="2">
    <source>
        <dbReference type="Proteomes" id="UP001454036"/>
    </source>
</evidence>
<proteinExistence type="predicted"/>
<reference evidence="1 2" key="1">
    <citation type="submission" date="2024-01" db="EMBL/GenBank/DDBJ databases">
        <title>The complete chloroplast genome sequence of Lithospermum erythrorhizon: insights into the phylogenetic relationship among Boraginaceae species and the maternal lineages of purple gromwells.</title>
        <authorList>
            <person name="Okada T."/>
            <person name="Watanabe K."/>
        </authorList>
    </citation>
    <scope>NUCLEOTIDE SEQUENCE [LARGE SCALE GENOMIC DNA]</scope>
</reference>
<accession>A0AAV3QCM1</accession>
<gene>
    <name evidence="1" type="ORF">LIER_39027</name>
</gene>
<organism evidence="1 2">
    <name type="scientific">Lithospermum erythrorhizon</name>
    <name type="common">Purple gromwell</name>
    <name type="synonym">Lithospermum officinale var. erythrorhizon</name>
    <dbReference type="NCBI Taxonomy" id="34254"/>
    <lineage>
        <taxon>Eukaryota</taxon>
        <taxon>Viridiplantae</taxon>
        <taxon>Streptophyta</taxon>
        <taxon>Embryophyta</taxon>
        <taxon>Tracheophyta</taxon>
        <taxon>Spermatophyta</taxon>
        <taxon>Magnoliopsida</taxon>
        <taxon>eudicotyledons</taxon>
        <taxon>Gunneridae</taxon>
        <taxon>Pentapetalae</taxon>
        <taxon>asterids</taxon>
        <taxon>lamiids</taxon>
        <taxon>Boraginales</taxon>
        <taxon>Boraginaceae</taxon>
        <taxon>Boraginoideae</taxon>
        <taxon>Lithospermeae</taxon>
        <taxon>Lithospermum</taxon>
    </lineage>
</organism>
<dbReference type="Proteomes" id="UP001454036">
    <property type="component" value="Unassembled WGS sequence"/>
</dbReference>
<protein>
    <submittedName>
        <fullName evidence="1">Uncharacterized protein</fullName>
    </submittedName>
</protein>
<sequence>MVTKNIVCSVSSSILEIKMGSLFEKRVEIGVKKDGYGELVNEDKIFVGNSMGEHGRVSSSSDIYTSEEGVNEKQNSYEESCSTNSMAWLVMNDNVLHSSSSSDLEVFEKPQLDYRILEKQGPVLSGIECFLCGGWGDITLTLSCLNAYAFEETPI</sequence>
<keyword evidence="2" id="KW-1185">Reference proteome</keyword>
<evidence type="ECO:0000313" key="1">
    <source>
        <dbReference type="EMBL" id="GAA0160370.1"/>
    </source>
</evidence>
<name>A0AAV3QCM1_LITER</name>
<dbReference type="AlphaFoldDB" id="A0AAV3QCM1"/>
<comment type="caution">
    <text evidence="1">The sequence shown here is derived from an EMBL/GenBank/DDBJ whole genome shotgun (WGS) entry which is preliminary data.</text>
</comment>
<dbReference type="EMBL" id="BAABME010020425">
    <property type="protein sequence ID" value="GAA0160370.1"/>
    <property type="molecule type" value="Genomic_DNA"/>
</dbReference>